<dbReference type="AlphaFoldDB" id="A0A6A3AW61"/>
<dbReference type="Pfam" id="PF12937">
    <property type="entry name" value="F-box-like"/>
    <property type="match status" value="1"/>
</dbReference>
<proteinExistence type="predicted"/>
<dbReference type="PROSITE" id="PS50181">
    <property type="entry name" value="FBOX"/>
    <property type="match status" value="1"/>
</dbReference>
<dbReference type="EMBL" id="VEPZ02000937">
    <property type="protein sequence ID" value="KAE8708841.1"/>
    <property type="molecule type" value="Genomic_DNA"/>
</dbReference>
<keyword evidence="4" id="KW-1185">Reference proteome</keyword>
<dbReference type="InterPro" id="IPR044809">
    <property type="entry name" value="AUF1-like"/>
</dbReference>
<name>A0A6A3AW61_HIBSY</name>
<dbReference type="PANTHER" id="PTHR31215">
    <property type="entry name" value="OS05G0510400 PROTEIN-RELATED"/>
    <property type="match status" value="1"/>
</dbReference>
<evidence type="ECO:0000313" key="4">
    <source>
        <dbReference type="Proteomes" id="UP000436088"/>
    </source>
</evidence>
<sequence>MSLVCSDPVQRIHPNPIDHLDSLPDSLLLLIFNKIGDVKALGRCCLVSRRFHSLVPQVENVVVRVDCVISDDDSSHSYSSFSSSSGKSRAAGPFSNIFRLVFGGVFKPLQALGQFLGPKRSVLNETVNTHSSSSLSVGSGDDGEMGQRGVTHHSPTQVLRNFDEIRFLRIELPSGELGIDDGVLLKWRADFGSTLDSCVILGAASVINNVHLQLPEFDNDGFCGNGGITGGSNVGIVDDNGSIPESHYFLQQIIAEHKTLDSLVLIDADGQGILRMNRDQLEELRVKPLSASSVSKRTQVPALNMRLWYAPFLELPNGVVLKGATLVAIRPSEQSASKKEVSDASWLSTAFEEPYGTAAKMLFKKRTYCLEMNSF</sequence>
<feature type="domain" description="F-box" evidence="2">
    <location>
        <begin position="17"/>
        <end position="65"/>
    </location>
</feature>
<dbReference type="InterPro" id="IPR036047">
    <property type="entry name" value="F-box-like_dom_sf"/>
</dbReference>
<reference evidence="3" key="1">
    <citation type="submission" date="2019-09" db="EMBL/GenBank/DDBJ databases">
        <title>Draft genome information of white flower Hibiscus syriacus.</title>
        <authorList>
            <person name="Kim Y.-M."/>
        </authorList>
    </citation>
    <scope>NUCLEOTIDE SEQUENCE [LARGE SCALE GENOMIC DNA]</scope>
    <source>
        <strain evidence="3">YM2019G1</strain>
    </source>
</reference>
<evidence type="ECO:0000259" key="2">
    <source>
        <dbReference type="PROSITE" id="PS50181"/>
    </source>
</evidence>
<organism evidence="3 4">
    <name type="scientific">Hibiscus syriacus</name>
    <name type="common">Rose of Sharon</name>
    <dbReference type="NCBI Taxonomy" id="106335"/>
    <lineage>
        <taxon>Eukaryota</taxon>
        <taxon>Viridiplantae</taxon>
        <taxon>Streptophyta</taxon>
        <taxon>Embryophyta</taxon>
        <taxon>Tracheophyta</taxon>
        <taxon>Spermatophyta</taxon>
        <taxon>Magnoliopsida</taxon>
        <taxon>eudicotyledons</taxon>
        <taxon>Gunneridae</taxon>
        <taxon>Pentapetalae</taxon>
        <taxon>rosids</taxon>
        <taxon>malvids</taxon>
        <taxon>Malvales</taxon>
        <taxon>Malvaceae</taxon>
        <taxon>Malvoideae</taxon>
        <taxon>Hibiscus</taxon>
    </lineage>
</organism>
<evidence type="ECO:0000313" key="3">
    <source>
        <dbReference type="EMBL" id="KAE8708841.1"/>
    </source>
</evidence>
<dbReference type="InterPro" id="IPR001810">
    <property type="entry name" value="F-box_dom"/>
</dbReference>
<dbReference type="Gene3D" id="1.20.1280.50">
    <property type="match status" value="1"/>
</dbReference>
<evidence type="ECO:0000256" key="1">
    <source>
        <dbReference type="SAM" id="MobiDB-lite"/>
    </source>
</evidence>
<accession>A0A6A3AW61</accession>
<dbReference type="Proteomes" id="UP000436088">
    <property type="component" value="Unassembled WGS sequence"/>
</dbReference>
<feature type="region of interest" description="Disordered" evidence="1">
    <location>
        <begin position="131"/>
        <end position="151"/>
    </location>
</feature>
<comment type="caution">
    <text evidence="3">The sequence shown here is derived from an EMBL/GenBank/DDBJ whole genome shotgun (WGS) entry which is preliminary data.</text>
</comment>
<protein>
    <submittedName>
        <fullName evidence="3">F-box protein</fullName>
    </submittedName>
</protein>
<dbReference type="SUPFAM" id="SSF81383">
    <property type="entry name" value="F-box domain"/>
    <property type="match status" value="1"/>
</dbReference>
<gene>
    <name evidence="3" type="ORF">F3Y22_tig00110332pilonHSYRG00367</name>
</gene>